<dbReference type="Pfam" id="PF02687">
    <property type="entry name" value="FtsX"/>
    <property type="match status" value="2"/>
</dbReference>
<evidence type="ECO:0000313" key="11">
    <source>
        <dbReference type="EMBL" id="HIR47329.1"/>
    </source>
</evidence>
<accession>A0A9D1AMV5</accession>
<organism evidence="11 12">
    <name type="scientific">Candidatus Caccousia avicola</name>
    <dbReference type="NCBI Taxonomy" id="2840721"/>
    <lineage>
        <taxon>Bacteria</taxon>
        <taxon>Bacillati</taxon>
        <taxon>Bacillota</taxon>
        <taxon>Clostridia</taxon>
        <taxon>Eubacteriales</taxon>
        <taxon>Oscillospiraceae</taxon>
        <taxon>Oscillospiraceae incertae sedis</taxon>
        <taxon>Candidatus Caccousia</taxon>
    </lineage>
</organism>
<dbReference type="Gene3D" id="1.10.287.1490">
    <property type="match status" value="1"/>
</dbReference>
<protein>
    <submittedName>
        <fullName evidence="11">FtsX-like permease family protein</fullName>
    </submittedName>
</protein>
<comment type="subcellular location">
    <subcellularLocation>
        <location evidence="1">Cell membrane</location>
        <topology evidence="1">Multi-pass membrane protein</topology>
    </subcellularLocation>
</comment>
<proteinExistence type="predicted"/>
<dbReference type="InterPro" id="IPR025857">
    <property type="entry name" value="MacB_PCD"/>
</dbReference>
<comment type="caution">
    <text evidence="11">The sequence shown here is derived from an EMBL/GenBank/DDBJ whole genome shotgun (WGS) entry which is preliminary data.</text>
</comment>
<name>A0A9D1AMV5_9FIRM</name>
<evidence type="ECO:0000256" key="2">
    <source>
        <dbReference type="ARBA" id="ARBA00022475"/>
    </source>
</evidence>
<dbReference type="Proteomes" id="UP000824242">
    <property type="component" value="Unassembled WGS sequence"/>
</dbReference>
<dbReference type="Pfam" id="PF12704">
    <property type="entry name" value="MacB_PCD"/>
    <property type="match status" value="1"/>
</dbReference>
<feature type="region of interest" description="Disordered" evidence="7">
    <location>
        <begin position="565"/>
        <end position="584"/>
    </location>
</feature>
<feature type="transmembrane region" description="Helical" evidence="8">
    <location>
        <begin position="1330"/>
        <end position="1349"/>
    </location>
</feature>
<feature type="transmembrane region" description="Helical" evidence="8">
    <location>
        <begin position="1290"/>
        <end position="1310"/>
    </location>
</feature>
<feature type="region of interest" description="Disordered" evidence="7">
    <location>
        <begin position="468"/>
        <end position="492"/>
    </location>
</feature>
<dbReference type="InterPro" id="IPR003838">
    <property type="entry name" value="ABC3_permease_C"/>
</dbReference>
<feature type="domain" description="ABC3 transporter permease C-terminal" evidence="9">
    <location>
        <begin position="841"/>
        <end position="953"/>
    </location>
</feature>
<evidence type="ECO:0000256" key="5">
    <source>
        <dbReference type="ARBA" id="ARBA00023136"/>
    </source>
</evidence>
<evidence type="ECO:0000256" key="1">
    <source>
        <dbReference type="ARBA" id="ARBA00004651"/>
    </source>
</evidence>
<evidence type="ECO:0000259" key="9">
    <source>
        <dbReference type="Pfam" id="PF02687"/>
    </source>
</evidence>
<dbReference type="SUPFAM" id="SSF57997">
    <property type="entry name" value="Tropomyosin"/>
    <property type="match status" value="1"/>
</dbReference>
<feature type="transmembrane region" description="Helical" evidence="8">
    <location>
        <begin position="1007"/>
        <end position="1027"/>
    </location>
</feature>
<feature type="transmembrane region" description="Helical" evidence="8">
    <location>
        <begin position="21"/>
        <end position="38"/>
    </location>
</feature>
<evidence type="ECO:0000259" key="10">
    <source>
        <dbReference type="Pfam" id="PF12704"/>
    </source>
</evidence>
<evidence type="ECO:0000256" key="8">
    <source>
        <dbReference type="SAM" id="Phobius"/>
    </source>
</evidence>
<keyword evidence="3 8" id="KW-0812">Transmembrane</keyword>
<feature type="transmembrane region" description="Helical" evidence="8">
    <location>
        <begin position="933"/>
        <end position="954"/>
    </location>
</feature>
<feature type="transmembrane region" description="Helical" evidence="8">
    <location>
        <begin position="1233"/>
        <end position="1255"/>
    </location>
</feature>
<evidence type="ECO:0000256" key="3">
    <source>
        <dbReference type="ARBA" id="ARBA00022692"/>
    </source>
</evidence>
<feature type="transmembrane region" description="Helical" evidence="8">
    <location>
        <begin position="883"/>
        <end position="904"/>
    </location>
</feature>
<feature type="domain" description="ABC3 transporter permease C-terminal" evidence="9">
    <location>
        <begin position="1239"/>
        <end position="1355"/>
    </location>
</feature>
<dbReference type="GO" id="GO:0005886">
    <property type="term" value="C:plasma membrane"/>
    <property type="evidence" value="ECO:0007669"/>
    <property type="project" value="UniProtKB-SubCell"/>
</dbReference>
<evidence type="ECO:0000256" key="6">
    <source>
        <dbReference type="SAM" id="Coils"/>
    </source>
</evidence>
<keyword evidence="2" id="KW-1003">Cell membrane</keyword>
<feature type="coiled-coil region" evidence="6">
    <location>
        <begin position="258"/>
        <end position="447"/>
    </location>
</feature>
<feature type="transmembrane region" description="Helical" evidence="8">
    <location>
        <begin position="841"/>
        <end position="862"/>
    </location>
</feature>
<reference evidence="11" key="2">
    <citation type="journal article" date="2021" name="PeerJ">
        <title>Extensive microbial diversity within the chicken gut microbiome revealed by metagenomics and culture.</title>
        <authorList>
            <person name="Gilroy R."/>
            <person name="Ravi A."/>
            <person name="Getino M."/>
            <person name="Pursley I."/>
            <person name="Horton D.L."/>
            <person name="Alikhan N.F."/>
            <person name="Baker D."/>
            <person name="Gharbi K."/>
            <person name="Hall N."/>
            <person name="Watson M."/>
            <person name="Adriaenssens E.M."/>
            <person name="Foster-Nyarko E."/>
            <person name="Jarju S."/>
            <person name="Secka A."/>
            <person name="Antonio M."/>
            <person name="Oren A."/>
            <person name="Chaudhuri R.R."/>
            <person name="La Ragione R."/>
            <person name="Hildebrand F."/>
            <person name="Pallen M.J."/>
        </authorList>
    </citation>
    <scope>NUCLEOTIDE SEQUENCE</scope>
    <source>
        <strain evidence="11">ChiSxjej1B13-7958</strain>
    </source>
</reference>
<evidence type="ECO:0000256" key="4">
    <source>
        <dbReference type="ARBA" id="ARBA00022989"/>
    </source>
</evidence>
<evidence type="ECO:0000256" key="7">
    <source>
        <dbReference type="SAM" id="MobiDB-lite"/>
    </source>
</evidence>
<keyword evidence="6" id="KW-0175">Coiled coil</keyword>
<evidence type="ECO:0000313" key="12">
    <source>
        <dbReference type="Proteomes" id="UP000824242"/>
    </source>
</evidence>
<feature type="domain" description="MacB-like periplasmic core" evidence="10">
    <location>
        <begin position="23"/>
        <end position="233"/>
    </location>
</feature>
<keyword evidence="4 8" id="KW-1133">Transmembrane helix</keyword>
<dbReference type="InterPro" id="IPR038766">
    <property type="entry name" value="Membrane_comp_ABC_pdt"/>
</dbReference>
<sequence>MRVKSFHKDILRAVTHSWSRFLALLVIVALGAGFYSGLRTTAPNMRATADAYFDGTRFMDVRLVGTFGLTEDDVAAIRNTEGVESVMAGYSTDQIVRMGEKDVVTRLHALPSDFAENGDDYLNRPTLTEGRMPEKSGECVVSAPPVGDTTGLAIGDTITVEDTDGTLSDTLARDTFTVVGFVQSSSYLSISLGTSTVGSGTLERFVYLLEEDFSQEYYTDLYLTVEGAADLNTFDESYEEWVQPVLDTLEELGKTRSEIRYEEIRADAEEALDDAQATYDEEKARAEQELADAYQELLDGEQELLDAEQELKDGEQEIADAKQEVADGWAQLEDAKQELEDARKTLDDAYQELVDGQAEYDDGARQLEEGKQEYEDGVASLEEAKQKWTDGWSDYLLGKNQYDHGVSVLESEKEEAYAQLADARQQILDAQKQIEDAKKQLAEQRESYDMAVGALDGIEQIIAVKESMGSGEGAQSGSEDAQSEDEPAQAALSGGAEIAALSITSEAEAAAFLASLQTMSQQEQLAAIMALSGEEKAVLGAYINALLENPALPEDQRATLEMLAGLLGGGSPDPGEDPDEGSSLTQDEIPAFLAKLQNMSESEAAAALMALDLESLYLLRDYVESAIGQYQDARMQIGEAEWQLSQGRAEYNEKKKEADEAFAEAEAELEDAKAQLDDAKAELDEGQKEIEDGEQELIDAKREIEENEQKLLDAQQELADGWKEYEDGKQEFLDGEREIQENEQKLLDAEREIEENEQKLTDGRADLEEGRRELADGWAEYEDGKQEAEEKLADAAQEIADGREELETLELPEWYVLDRGMNMGYASFDGDCGRMDSLSTVFPSMFFLVAALVALTTMTRMVDEERGVIGTYKALGYGRLRIASKYLIYAAVPSILGSMGGTFIGNQTLPRICWSAYLMMYNGPDMLVVYQPLYDLIGCAASALCTLGSTAIACRSELKETPAALLLPKSPKAGKRILLEHIGFVWKRLKFTQKVTCRNIFLYKRRLFMTIVGIAGATALLLTGYGIKDSVSGIIGKQYGEIYRYDTIISLKENTVSDGTRALLDSDSFDGWMSVMKKSVSVVAEDENYSGYVLVPENVEDLPRYINLRDRRTGQSVAFEEGSVLVTEKLADLLGLSSGSAITIENEDGERVEFTVTGVVENYVQHYVYISPELYETVTGEAVEPTEVNAVCAKTDEEQRDAIALELQEQEGVSTAGFTEDTRKSFDDLIESLNSIIVVLILCAGALAFVVLYNLTNINVTERQRELATIKVLGFRDGEVAGYIYRETSLLTLLGCGIGLLFGIVMHSFVIQTVEIDMVMFGRTIQPMSFVWSALLTLLFAVIVDLVMYPKLKKIDMVESLKSVD</sequence>
<dbReference type="PANTHER" id="PTHR30287">
    <property type="entry name" value="MEMBRANE COMPONENT OF PREDICTED ABC SUPERFAMILY METABOLITE UPTAKE TRANSPORTER"/>
    <property type="match status" value="1"/>
</dbReference>
<dbReference type="EMBL" id="DVGZ01000070">
    <property type="protein sequence ID" value="HIR47329.1"/>
    <property type="molecule type" value="Genomic_DNA"/>
</dbReference>
<dbReference type="PANTHER" id="PTHR30287:SF1">
    <property type="entry name" value="INNER MEMBRANE PROTEIN"/>
    <property type="match status" value="1"/>
</dbReference>
<feature type="coiled-coil region" evidence="6">
    <location>
        <begin position="644"/>
        <end position="805"/>
    </location>
</feature>
<keyword evidence="5 8" id="KW-0472">Membrane</keyword>
<reference evidence="11" key="1">
    <citation type="submission" date="2020-10" db="EMBL/GenBank/DDBJ databases">
        <authorList>
            <person name="Gilroy R."/>
        </authorList>
    </citation>
    <scope>NUCLEOTIDE SEQUENCE</scope>
    <source>
        <strain evidence="11">ChiSxjej1B13-7958</strain>
    </source>
</reference>
<gene>
    <name evidence="11" type="ORF">IAB89_06675</name>
</gene>